<keyword evidence="1" id="KW-0304">Gas vesicle</keyword>
<evidence type="ECO:0000256" key="2">
    <source>
        <dbReference type="ARBA" id="ARBA00035108"/>
    </source>
</evidence>
<dbReference type="InterPro" id="IPR009430">
    <property type="entry name" value="GvpL/GvpF"/>
</dbReference>
<dbReference type="Pfam" id="PF06386">
    <property type="entry name" value="GvpL_GvpF"/>
    <property type="match status" value="1"/>
</dbReference>
<dbReference type="PANTHER" id="PTHR36852">
    <property type="entry name" value="PROTEIN GVPL 2"/>
    <property type="match status" value="1"/>
</dbReference>
<protein>
    <submittedName>
        <fullName evidence="5">GvpL/GvpF family gas vesicle protein</fullName>
    </submittedName>
</protein>
<reference evidence="5 6" key="1">
    <citation type="journal article" date="2019" name="Int. J. Syst. Evol. Microbiol.">
        <title>The Global Catalogue of Microorganisms (GCM) 10K type strain sequencing project: providing services to taxonomists for standard genome sequencing and annotation.</title>
        <authorList>
            <consortium name="The Broad Institute Genomics Platform"/>
            <consortium name="The Broad Institute Genome Sequencing Center for Infectious Disease"/>
            <person name="Wu L."/>
            <person name="Ma J."/>
        </authorList>
    </citation>
    <scope>NUCLEOTIDE SEQUENCE [LARGE SCALE GENOMIC DNA]</scope>
    <source>
        <strain evidence="5 6">JCM 3325</strain>
    </source>
</reference>
<dbReference type="RefSeq" id="WP_344587436.1">
    <property type="nucleotide sequence ID" value="NZ_BAAARW010000003.1"/>
</dbReference>
<proteinExistence type="inferred from homology"/>
<evidence type="ECO:0000256" key="1">
    <source>
        <dbReference type="ARBA" id="ARBA00022987"/>
    </source>
</evidence>
<accession>A0ABN3II51</accession>
<dbReference type="EMBL" id="BAAARW010000003">
    <property type="protein sequence ID" value="GAA2405409.1"/>
    <property type="molecule type" value="Genomic_DNA"/>
</dbReference>
<evidence type="ECO:0000313" key="6">
    <source>
        <dbReference type="Proteomes" id="UP001501231"/>
    </source>
</evidence>
<keyword evidence="6" id="KW-1185">Reference proteome</keyword>
<feature type="region of interest" description="Disordered" evidence="4">
    <location>
        <begin position="140"/>
        <end position="178"/>
    </location>
</feature>
<feature type="compositionally biased region" description="Basic and acidic residues" evidence="4">
    <location>
        <begin position="164"/>
        <end position="178"/>
    </location>
</feature>
<comment type="caution">
    <text evidence="5">The sequence shown here is derived from an EMBL/GenBank/DDBJ whole genome shotgun (WGS) entry which is preliminary data.</text>
</comment>
<comment type="subcellular location">
    <subcellularLocation>
        <location evidence="2">Gas vesicle</location>
    </subcellularLocation>
</comment>
<name>A0ABN3II51_9ACTN</name>
<evidence type="ECO:0000256" key="3">
    <source>
        <dbReference type="ARBA" id="ARBA00035643"/>
    </source>
</evidence>
<evidence type="ECO:0000313" key="5">
    <source>
        <dbReference type="EMBL" id="GAA2405409.1"/>
    </source>
</evidence>
<comment type="similarity">
    <text evidence="3">Belongs to the gas vesicle GvpF/GvpL family.</text>
</comment>
<dbReference type="PANTHER" id="PTHR36852:SF1">
    <property type="entry name" value="PROTEIN GVPL 2"/>
    <property type="match status" value="1"/>
</dbReference>
<sequence length="261" mass="29149">MVTETGVYVYAISRDLPEKTIERAQGVSGAPVRAISHEGVTALVSTVDLAEFGEEALRRNLEDLRWLESTARGHDTVVASAAALAVTLPMRLLTVYRSDARVREALRDRQQEFAEAFGRISGRREWGVKCFAELRELMTGDTPAESTDSARPGTSYLQRRRAERHTEEEARREAMRRASEIDTRLSEIAVTRHLHPPQNPELSGHKGLMILNASYLVDDQNVDEFQKAVASRGEARGITAQLSGPWAPYSFATEEEPWTGR</sequence>
<gene>
    <name evidence="5" type="ORF">GCM10010191_11550</name>
</gene>
<organism evidence="5 6">
    <name type="scientific">Actinomadura vinacea</name>
    <dbReference type="NCBI Taxonomy" id="115336"/>
    <lineage>
        <taxon>Bacteria</taxon>
        <taxon>Bacillati</taxon>
        <taxon>Actinomycetota</taxon>
        <taxon>Actinomycetes</taxon>
        <taxon>Streptosporangiales</taxon>
        <taxon>Thermomonosporaceae</taxon>
        <taxon>Actinomadura</taxon>
    </lineage>
</organism>
<dbReference type="Proteomes" id="UP001501231">
    <property type="component" value="Unassembled WGS sequence"/>
</dbReference>
<evidence type="ECO:0000256" key="4">
    <source>
        <dbReference type="SAM" id="MobiDB-lite"/>
    </source>
</evidence>